<evidence type="ECO:0000313" key="3">
    <source>
        <dbReference type="EMBL" id="QGP91712.1"/>
    </source>
</evidence>
<evidence type="ECO:0000256" key="1">
    <source>
        <dbReference type="SAM" id="MobiDB-lite"/>
    </source>
</evidence>
<protein>
    <submittedName>
        <fullName evidence="3">LysM domain protein</fullName>
    </submittedName>
</protein>
<dbReference type="PANTHER" id="PTHR33734">
    <property type="entry name" value="LYSM DOMAIN-CONTAINING GPI-ANCHORED PROTEIN 2"/>
    <property type="match status" value="1"/>
</dbReference>
<dbReference type="Pfam" id="PF01476">
    <property type="entry name" value="LysM"/>
    <property type="match status" value="1"/>
</dbReference>
<sequence length="234" mass="25283">MATIKIDNDNGEVMVGNTVLPGVFESIEVEDDTQADQVEIQGKEKRSNQRIAYNPTRIRLNLTLLNDESGPAVQKLEAIHKIYRPSRSVNTPQVYSIISPEAQAHGVDQVTFASLRSRSTNLDDTIFVNLEFEEYIAVTVPVRERPVSGSTTTYTVVKGDTLSGIAARFGTTVQALATANNIADVNLIYVGQKLVIPSGAASSSPSPAPAQTAKDSLSWTTEDIAMAQDDDMPS</sequence>
<feature type="region of interest" description="Disordered" evidence="1">
    <location>
        <begin position="199"/>
        <end position="220"/>
    </location>
</feature>
<dbReference type="Proteomes" id="UP000425916">
    <property type="component" value="Chromosome"/>
</dbReference>
<dbReference type="CDD" id="cd00118">
    <property type="entry name" value="LysM"/>
    <property type="match status" value="1"/>
</dbReference>
<dbReference type="InterPro" id="IPR036779">
    <property type="entry name" value="LysM_dom_sf"/>
</dbReference>
<reference evidence="3 4" key="1">
    <citation type="submission" date="2019-11" db="EMBL/GenBank/DDBJ databases">
        <title>Genome sequence of Moorella glycerini DSM11254.</title>
        <authorList>
            <person name="Poehlein A."/>
            <person name="Boeer T."/>
            <person name="Daniel R."/>
        </authorList>
    </citation>
    <scope>NUCLEOTIDE SEQUENCE [LARGE SCALE GENOMIC DNA]</scope>
    <source>
        <strain evidence="3 4">DSM 11254</strain>
    </source>
</reference>
<evidence type="ECO:0000259" key="2">
    <source>
        <dbReference type="PROSITE" id="PS51782"/>
    </source>
</evidence>
<dbReference type="PANTHER" id="PTHR33734:SF22">
    <property type="entry name" value="MEMBRANE-BOUND LYTIC MUREIN TRANSGLYCOSYLASE D"/>
    <property type="match status" value="1"/>
</dbReference>
<dbReference type="InterPro" id="IPR018392">
    <property type="entry name" value="LysM"/>
</dbReference>
<evidence type="ECO:0000313" key="4">
    <source>
        <dbReference type="Proteomes" id="UP000425916"/>
    </source>
</evidence>
<organism evidence="3 4">
    <name type="scientific">Neomoorella glycerini</name>
    <dbReference type="NCBI Taxonomy" id="55779"/>
    <lineage>
        <taxon>Bacteria</taxon>
        <taxon>Bacillati</taxon>
        <taxon>Bacillota</taxon>
        <taxon>Clostridia</taxon>
        <taxon>Neomoorellales</taxon>
        <taxon>Neomoorellaceae</taxon>
        <taxon>Neomoorella</taxon>
    </lineage>
</organism>
<dbReference type="PROSITE" id="PS51782">
    <property type="entry name" value="LYSM"/>
    <property type="match status" value="1"/>
</dbReference>
<dbReference type="SUPFAM" id="SSF54106">
    <property type="entry name" value="LysM domain"/>
    <property type="match status" value="1"/>
</dbReference>
<dbReference type="Gene3D" id="3.10.350.10">
    <property type="entry name" value="LysM domain"/>
    <property type="match status" value="1"/>
</dbReference>
<dbReference type="EMBL" id="CP046244">
    <property type="protein sequence ID" value="QGP91712.1"/>
    <property type="molecule type" value="Genomic_DNA"/>
</dbReference>
<feature type="domain" description="LysM" evidence="2">
    <location>
        <begin position="152"/>
        <end position="196"/>
    </location>
</feature>
<name>A0A6I5ZP60_9FIRM</name>
<dbReference type="SMART" id="SM00257">
    <property type="entry name" value="LysM"/>
    <property type="match status" value="1"/>
</dbReference>
<accession>A0A6I5ZP60</accession>
<dbReference type="AlphaFoldDB" id="A0A6I5ZP60"/>
<proteinExistence type="predicted"/>
<keyword evidence="4" id="KW-1185">Reference proteome</keyword>
<dbReference type="RefSeq" id="WP_211662089.1">
    <property type="nucleotide sequence ID" value="NZ_CP046244.1"/>
</dbReference>
<gene>
    <name evidence="3" type="ORF">MGLY_10540</name>
</gene>